<protein>
    <submittedName>
        <fullName evidence="2">Uncharacterized protein</fullName>
    </submittedName>
</protein>
<feature type="region of interest" description="Disordered" evidence="1">
    <location>
        <begin position="28"/>
        <end position="183"/>
    </location>
</feature>
<evidence type="ECO:0000313" key="3">
    <source>
        <dbReference type="Proteomes" id="UP001178507"/>
    </source>
</evidence>
<feature type="compositionally biased region" description="Low complexity" evidence="1">
    <location>
        <begin position="142"/>
        <end position="162"/>
    </location>
</feature>
<feature type="compositionally biased region" description="Low complexity" evidence="1">
    <location>
        <begin position="328"/>
        <end position="338"/>
    </location>
</feature>
<feature type="compositionally biased region" description="Basic and acidic residues" evidence="1">
    <location>
        <begin position="95"/>
        <end position="114"/>
    </location>
</feature>
<feature type="region of interest" description="Disordered" evidence="1">
    <location>
        <begin position="231"/>
        <end position="366"/>
    </location>
</feature>
<feature type="compositionally biased region" description="Basic and acidic residues" evidence="1">
    <location>
        <begin position="121"/>
        <end position="133"/>
    </location>
</feature>
<evidence type="ECO:0000256" key="1">
    <source>
        <dbReference type="SAM" id="MobiDB-lite"/>
    </source>
</evidence>
<feature type="compositionally biased region" description="Polar residues" evidence="1">
    <location>
        <begin position="231"/>
        <end position="249"/>
    </location>
</feature>
<keyword evidence="3" id="KW-1185">Reference proteome</keyword>
<accession>A0AA36JAF0</accession>
<feature type="compositionally biased region" description="Basic and acidic residues" evidence="1">
    <location>
        <begin position="280"/>
        <end position="317"/>
    </location>
</feature>
<proteinExistence type="predicted"/>
<feature type="compositionally biased region" description="Polar residues" evidence="1">
    <location>
        <begin position="70"/>
        <end position="80"/>
    </location>
</feature>
<dbReference type="Proteomes" id="UP001178507">
    <property type="component" value="Unassembled WGS sequence"/>
</dbReference>
<name>A0AA36JAF0_9DINO</name>
<dbReference type="EMBL" id="CAUJNA010003416">
    <property type="protein sequence ID" value="CAJ1401446.1"/>
    <property type="molecule type" value="Genomic_DNA"/>
</dbReference>
<gene>
    <name evidence="2" type="ORF">EVOR1521_LOCUS24593</name>
</gene>
<feature type="compositionally biased region" description="Basic and acidic residues" evidence="1">
    <location>
        <begin position="255"/>
        <end position="267"/>
    </location>
</feature>
<evidence type="ECO:0000313" key="2">
    <source>
        <dbReference type="EMBL" id="CAJ1401446.1"/>
    </source>
</evidence>
<reference evidence="2" key="1">
    <citation type="submission" date="2023-08" db="EMBL/GenBank/DDBJ databases">
        <authorList>
            <person name="Chen Y."/>
            <person name="Shah S."/>
            <person name="Dougan E. K."/>
            <person name="Thang M."/>
            <person name="Chan C."/>
        </authorList>
    </citation>
    <scope>NUCLEOTIDE SEQUENCE</scope>
</reference>
<dbReference type="AlphaFoldDB" id="A0AA36JAF0"/>
<sequence length="366" mass="39924">MHAYTKYQLRQFAQNKLKRRAIGGYSWLLPAKSSTGEPAPLPDEVLKMESKASGSKPKRDKAKRERSDSSECGSQSSKSNCEAKSRDSKHKRDRSQRADRTKMSKRERQDKASESDSSEQPQEKKRSRRDRDTGKRKKRAQTDSQSPAQSSSESAHPASTTTKTTPRVAGSPKMLKGMQKQGRKICKVADKNGTTWLLQCQSDPKKYPPRSVAKALQSSRAKGLAEVTHFSLASSAQPASKMAPSTSTPAAGEVPCKEKGEEPKPEEAAAVEEPGNQQKQGDDNLDKTLEIDLNKAPDKISEAKQDKISDTHADKTLEAAGLGAASDKTAPLAKTTATKADETKPKASNKPIRTKLKKGDIDTLLP</sequence>
<organism evidence="2 3">
    <name type="scientific">Effrenium voratum</name>
    <dbReference type="NCBI Taxonomy" id="2562239"/>
    <lineage>
        <taxon>Eukaryota</taxon>
        <taxon>Sar</taxon>
        <taxon>Alveolata</taxon>
        <taxon>Dinophyceae</taxon>
        <taxon>Suessiales</taxon>
        <taxon>Symbiodiniaceae</taxon>
        <taxon>Effrenium</taxon>
    </lineage>
</organism>
<comment type="caution">
    <text evidence="2">The sequence shown here is derived from an EMBL/GenBank/DDBJ whole genome shotgun (WGS) entry which is preliminary data.</text>
</comment>
<feature type="compositionally biased region" description="Basic and acidic residues" evidence="1">
    <location>
        <begin position="357"/>
        <end position="366"/>
    </location>
</feature>